<keyword evidence="1" id="KW-1185">Reference proteome</keyword>
<dbReference type="RefSeq" id="XP_052121804.1">
    <property type="nucleotide sequence ID" value="XM_052265844.1"/>
</dbReference>
<name>A0A9C6WWP0_FRAOC</name>
<protein>
    <submittedName>
        <fullName evidence="2">Uncharacterized protein LOC127749101</fullName>
    </submittedName>
</protein>
<dbReference type="Proteomes" id="UP000504606">
    <property type="component" value="Unplaced"/>
</dbReference>
<dbReference type="GeneID" id="127749101"/>
<evidence type="ECO:0000313" key="2">
    <source>
        <dbReference type="RefSeq" id="XP_052121804.1"/>
    </source>
</evidence>
<dbReference type="KEGG" id="foc:127749101"/>
<sequence>MVAYPQRPSGDTPYSSERQPIWTHIPATRLLRAITCNTVVYRKSSFDFWLFVTLRRKTVHELHLRLTYQLRSRQLSPNVCYIGVTAQHEKWPLFLMITGINLVTKVAPSHQQKQASYLRKT</sequence>
<reference evidence="2" key="1">
    <citation type="submission" date="2025-08" db="UniProtKB">
        <authorList>
            <consortium name="RefSeq"/>
        </authorList>
    </citation>
    <scope>IDENTIFICATION</scope>
    <source>
        <tissue evidence="2">Whole organism</tissue>
    </source>
</reference>
<evidence type="ECO:0000313" key="1">
    <source>
        <dbReference type="Proteomes" id="UP000504606"/>
    </source>
</evidence>
<dbReference type="AlphaFoldDB" id="A0A9C6WWP0"/>
<accession>A0A9C6WWP0</accession>
<gene>
    <name evidence="2" type="primary">LOC127749101</name>
</gene>
<organism evidence="1 2">
    <name type="scientific">Frankliniella occidentalis</name>
    <name type="common">Western flower thrips</name>
    <name type="synonym">Euthrips occidentalis</name>
    <dbReference type="NCBI Taxonomy" id="133901"/>
    <lineage>
        <taxon>Eukaryota</taxon>
        <taxon>Metazoa</taxon>
        <taxon>Ecdysozoa</taxon>
        <taxon>Arthropoda</taxon>
        <taxon>Hexapoda</taxon>
        <taxon>Insecta</taxon>
        <taxon>Pterygota</taxon>
        <taxon>Neoptera</taxon>
        <taxon>Paraneoptera</taxon>
        <taxon>Thysanoptera</taxon>
        <taxon>Terebrantia</taxon>
        <taxon>Thripoidea</taxon>
        <taxon>Thripidae</taxon>
        <taxon>Frankliniella</taxon>
    </lineage>
</organism>
<proteinExistence type="predicted"/>